<reference evidence="1 2" key="1">
    <citation type="submission" date="2020-08" db="EMBL/GenBank/DDBJ databases">
        <title>Sequencing the genomes of 1000 actinobacteria strains.</title>
        <authorList>
            <person name="Klenk H.-P."/>
        </authorList>
    </citation>
    <scope>NUCLEOTIDE SEQUENCE [LARGE SCALE GENOMIC DNA]</scope>
    <source>
        <strain evidence="1 2">DSM 45823</strain>
    </source>
</reference>
<proteinExistence type="predicted"/>
<dbReference type="AlphaFoldDB" id="A0A7W3RBY9"/>
<dbReference type="RefSeq" id="WP_182707911.1">
    <property type="nucleotide sequence ID" value="NZ_JACJII010000001.1"/>
</dbReference>
<dbReference type="Gene3D" id="3.40.50.10770">
    <property type="entry name" value="Hypothetical protein VC1899 like domain (Restriction endonuclease-like)"/>
    <property type="match status" value="1"/>
</dbReference>
<name>A0A7W3RBY9_9ACTN</name>
<dbReference type="EMBL" id="JACJII010000001">
    <property type="protein sequence ID" value="MBA9007289.1"/>
    <property type="molecule type" value="Genomic_DNA"/>
</dbReference>
<accession>A0A7W3RBY9</accession>
<evidence type="ECO:0008006" key="3">
    <source>
        <dbReference type="Google" id="ProtNLM"/>
    </source>
</evidence>
<evidence type="ECO:0000313" key="2">
    <source>
        <dbReference type="Proteomes" id="UP000539313"/>
    </source>
</evidence>
<gene>
    <name evidence="1" type="ORF">HNR21_006171</name>
</gene>
<dbReference type="Proteomes" id="UP000539313">
    <property type="component" value="Unassembled WGS sequence"/>
</dbReference>
<evidence type="ECO:0000313" key="1">
    <source>
        <dbReference type="EMBL" id="MBA9007289.1"/>
    </source>
</evidence>
<organism evidence="1 2">
    <name type="scientific">Thermomonospora cellulosilytica</name>
    <dbReference type="NCBI Taxonomy" id="1411118"/>
    <lineage>
        <taxon>Bacteria</taxon>
        <taxon>Bacillati</taxon>
        <taxon>Actinomycetota</taxon>
        <taxon>Actinomycetes</taxon>
        <taxon>Streptosporangiales</taxon>
        <taxon>Thermomonosporaceae</taxon>
        <taxon>Thermomonospora</taxon>
    </lineage>
</organism>
<sequence length="325" mass="34961">MTVHIISVGLSVLEVLAQPRIARHKAKLDHDADLIDDIADARPHELLKDAGADDREAACAWLAGALAPLTDPAHDPASSAALLEARSRIRPHRWSARISAELLTFARMAGPGQARLDPADTAVLVVSDTPDGLLAALWNALALAGGDLTRVSLLADPSDALRMPDPAGRVLLARIPGMDTSSDEGFHRAMHGLGVLGRALYERTDGPLEFHLSGGFKASIPYLVAMAEGLRSLAGGRQVQAWVLHEDTLDSSRPIRIPLRRAVPEEVLFELSGFDDTGRRPPPFPDQNLLEGYAYDTRPDGQYLTPFGSGLRALFGDRLPQVLPS</sequence>
<comment type="caution">
    <text evidence="1">The sequence shown here is derived from an EMBL/GenBank/DDBJ whole genome shotgun (WGS) entry which is preliminary data.</text>
</comment>
<protein>
    <recommendedName>
        <fullName evidence="3">CRISPR system ring nuclease SSO1393-like domain-containing protein</fullName>
    </recommendedName>
</protein>
<keyword evidence="2" id="KW-1185">Reference proteome</keyword>